<proteinExistence type="predicted"/>
<reference evidence="1" key="1">
    <citation type="submission" date="2021-05" db="EMBL/GenBank/DDBJ databases">
        <authorList>
            <person name="Pietrasiak N."/>
            <person name="Ward R."/>
            <person name="Stajich J.E."/>
            <person name="Kurbessoian T."/>
        </authorList>
    </citation>
    <scope>NUCLEOTIDE SEQUENCE</scope>
    <source>
        <strain evidence="1">JT2-VF2</strain>
    </source>
</reference>
<evidence type="ECO:0000313" key="2">
    <source>
        <dbReference type="Proteomes" id="UP000715781"/>
    </source>
</evidence>
<protein>
    <submittedName>
        <fullName evidence="1">Uncharacterized protein</fullName>
    </submittedName>
</protein>
<name>A0A951Q672_9NOST</name>
<gene>
    <name evidence="1" type="ORF">KME32_30700</name>
</gene>
<accession>A0A951Q672</accession>
<dbReference type="AlphaFoldDB" id="A0A951Q672"/>
<comment type="caution">
    <text evidence="1">The sequence shown here is derived from an EMBL/GenBank/DDBJ whole genome shotgun (WGS) entry which is preliminary data.</text>
</comment>
<dbReference type="Proteomes" id="UP000715781">
    <property type="component" value="Unassembled WGS sequence"/>
</dbReference>
<organism evidence="1 2">
    <name type="scientific">Mojavia pulchra JT2-VF2</name>
    <dbReference type="NCBI Taxonomy" id="287848"/>
    <lineage>
        <taxon>Bacteria</taxon>
        <taxon>Bacillati</taxon>
        <taxon>Cyanobacteriota</taxon>
        <taxon>Cyanophyceae</taxon>
        <taxon>Nostocales</taxon>
        <taxon>Nostocaceae</taxon>
    </lineage>
</organism>
<reference evidence="1" key="2">
    <citation type="journal article" date="2022" name="Microbiol. Resour. Announc.">
        <title>Metagenome Sequencing to Explore Phylogenomics of Terrestrial Cyanobacteria.</title>
        <authorList>
            <person name="Ward R.D."/>
            <person name="Stajich J.E."/>
            <person name="Johansen J.R."/>
            <person name="Huntemann M."/>
            <person name="Clum A."/>
            <person name="Foster B."/>
            <person name="Foster B."/>
            <person name="Roux S."/>
            <person name="Palaniappan K."/>
            <person name="Varghese N."/>
            <person name="Mukherjee S."/>
            <person name="Reddy T.B.K."/>
            <person name="Daum C."/>
            <person name="Copeland A."/>
            <person name="Chen I.A."/>
            <person name="Ivanova N.N."/>
            <person name="Kyrpides N.C."/>
            <person name="Shapiro N."/>
            <person name="Eloe-Fadrosh E.A."/>
            <person name="Pietrasiak N."/>
        </authorList>
    </citation>
    <scope>NUCLEOTIDE SEQUENCE</scope>
    <source>
        <strain evidence="1">JT2-VF2</strain>
    </source>
</reference>
<sequence length="93" mass="10996">MKVIRKLEKPILKKTVTTGLTQKLEPEAQIIEAPKPVTEVQQKLENNKKPEYTPNYRYSPMFERLEVKSIENSGWDVSDIWRDIRVDNYCDGW</sequence>
<dbReference type="EMBL" id="JAHHHN010000036">
    <property type="protein sequence ID" value="MBW4565377.1"/>
    <property type="molecule type" value="Genomic_DNA"/>
</dbReference>
<evidence type="ECO:0000313" key="1">
    <source>
        <dbReference type="EMBL" id="MBW4565377.1"/>
    </source>
</evidence>